<feature type="binding site" description="axial binding residue" evidence="9">
    <location>
        <position position="454"/>
    </location>
    <ligand>
        <name>heme</name>
        <dbReference type="ChEBI" id="CHEBI:30413"/>
    </ligand>
    <ligandPart>
        <name>Fe</name>
        <dbReference type="ChEBI" id="CHEBI:18248"/>
    </ligandPart>
</feature>
<dbReference type="PRINTS" id="PR00385">
    <property type="entry name" value="P450"/>
</dbReference>
<accession>A0A166CAW7</accession>
<organism evidence="12 13">
    <name type="scientific">Sistotremastrum suecicum HHB10207 ss-3</name>
    <dbReference type="NCBI Taxonomy" id="1314776"/>
    <lineage>
        <taxon>Eukaryota</taxon>
        <taxon>Fungi</taxon>
        <taxon>Dikarya</taxon>
        <taxon>Basidiomycota</taxon>
        <taxon>Agaricomycotina</taxon>
        <taxon>Agaricomycetes</taxon>
        <taxon>Sistotremastrales</taxon>
        <taxon>Sistotremastraceae</taxon>
        <taxon>Sistotremastrum</taxon>
    </lineage>
</organism>
<dbReference type="PANTHER" id="PTHR46300">
    <property type="entry name" value="P450, PUTATIVE (EUROFUNG)-RELATED-RELATED"/>
    <property type="match status" value="1"/>
</dbReference>
<evidence type="ECO:0000256" key="3">
    <source>
        <dbReference type="ARBA" id="ARBA00010617"/>
    </source>
</evidence>
<dbReference type="GO" id="GO:0004497">
    <property type="term" value="F:monooxygenase activity"/>
    <property type="evidence" value="ECO:0007669"/>
    <property type="project" value="UniProtKB-KW"/>
</dbReference>
<evidence type="ECO:0000313" key="12">
    <source>
        <dbReference type="EMBL" id="KZT37267.1"/>
    </source>
</evidence>
<feature type="transmembrane region" description="Helical" evidence="11">
    <location>
        <begin position="309"/>
        <end position="332"/>
    </location>
</feature>
<reference evidence="12 13" key="1">
    <citation type="journal article" date="2016" name="Mol. Biol. Evol.">
        <title>Comparative Genomics of Early-Diverging Mushroom-Forming Fungi Provides Insights into the Origins of Lignocellulose Decay Capabilities.</title>
        <authorList>
            <person name="Nagy L.G."/>
            <person name="Riley R."/>
            <person name="Tritt A."/>
            <person name="Adam C."/>
            <person name="Daum C."/>
            <person name="Floudas D."/>
            <person name="Sun H."/>
            <person name="Yadav J.S."/>
            <person name="Pangilinan J."/>
            <person name="Larsson K.H."/>
            <person name="Matsuura K."/>
            <person name="Barry K."/>
            <person name="Labutti K."/>
            <person name="Kuo R."/>
            <person name="Ohm R.A."/>
            <person name="Bhattacharya S.S."/>
            <person name="Shirouzu T."/>
            <person name="Yoshinaga Y."/>
            <person name="Martin F.M."/>
            <person name="Grigoriev I.V."/>
            <person name="Hibbett D.S."/>
        </authorList>
    </citation>
    <scope>NUCLEOTIDE SEQUENCE [LARGE SCALE GENOMIC DNA]</scope>
    <source>
        <strain evidence="12 13">HHB10207 ss-3</strain>
    </source>
</reference>
<comment type="cofactor">
    <cofactor evidence="1 9">
        <name>heme</name>
        <dbReference type="ChEBI" id="CHEBI:30413"/>
    </cofactor>
</comment>
<comment type="similarity">
    <text evidence="3 10">Belongs to the cytochrome P450 family.</text>
</comment>
<keyword evidence="13" id="KW-1185">Reference proteome</keyword>
<dbReference type="InterPro" id="IPR017972">
    <property type="entry name" value="Cyt_P450_CS"/>
</dbReference>
<keyword evidence="7 9" id="KW-0408">Iron</keyword>
<dbReference type="AlphaFoldDB" id="A0A166CAW7"/>
<evidence type="ECO:0000256" key="11">
    <source>
        <dbReference type="SAM" id="Phobius"/>
    </source>
</evidence>
<comment type="pathway">
    <text evidence="2">Secondary metabolite biosynthesis.</text>
</comment>
<evidence type="ECO:0000256" key="10">
    <source>
        <dbReference type="RuleBase" id="RU000461"/>
    </source>
</evidence>
<dbReference type="InterPro" id="IPR036396">
    <property type="entry name" value="Cyt_P450_sf"/>
</dbReference>
<evidence type="ECO:0000256" key="8">
    <source>
        <dbReference type="ARBA" id="ARBA00023033"/>
    </source>
</evidence>
<dbReference type="PROSITE" id="PS00086">
    <property type="entry name" value="CYTOCHROME_P450"/>
    <property type="match status" value="1"/>
</dbReference>
<feature type="transmembrane region" description="Helical" evidence="11">
    <location>
        <begin position="15"/>
        <end position="35"/>
    </location>
</feature>
<evidence type="ECO:0000256" key="6">
    <source>
        <dbReference type="ARBA" id="ARBA00023002"/>
    </source>
</evidence>
<keyword evidence="5 9" id="KW-0479">Metal-binding</keyword>
<dbReference type="GO" id="GO:0005506">
    <property type="term" value="F:iron ion binding"/>
    <property type="evidence" value="ECO:0007669"/>
    <property type="project" value="InterPro"/>
</dbReference>
<evidence type="ECO:0000256" key="9">
    <source>
        <dbReference type="PIRSR" id="PIRSR602401-1"/>
    </source>
</evidence>
<dbReference type="PRINTS" id="PR00463">
    <property type="entry name" value="EP450I"/>
</dbReference>
<dbReference type="GO" id="GO:0016705">
    <property type="term" value="F:oxidoreductase activity, acting on paired donors, with incorporation or reduction of molecular oxygen"/>
    <property type="evidence" value="ECO:0007669"/>
    <property type="project" value="InterPro"/>
</dbReference>
<evidence type="ECO:0000256" key="4">
    <source>
        <dbReference type="ARBA" id="ARBA00022617"/>
    </source>
</evidence>
<keyword evidence="4 9" id="KW-0349">Heme</keyword>
<dbReference type="PANTHER" id="PTHR46300:SF7">
    <property type="entry name" value="P450, PUTATIVE (EUROFUNG)-RELATED"/>
    <property type="match status" value="1"/>
</dbReference>
<dbReference type="SUPFAM" id="SSF48264">
    <property type="entry name" value="Cytochrome P450"/>
    <property type="match status" value="1"/>
</dbReference>
<evidence type="ECO:0000256" key="1">
    <source>
        <dbReference type="ARBA" id="ARBA00001971"/>
    </source>
</evidence>
<dbReference type="GO" id="GO:0020037">
    <property type="term" value="F:heme binding"/>
    <property type="evidence" value="ECO:0007669"/>
    <property type="project" value="InterPro"/>
</dbReference>
<gene>
    <name evidence="12" type="ORF">SISSUDRAFT_1006424</name>
</gene>
<evidence type="ECO:0000313" key="13">
    <source>
        <dbReference type="Proteomes" id="UP000076798"/>
    </source>
</evidence>
<keyword evidence="6 10" id="KW-0560">Oxidoreductase</keyword>
<dbReference type="InterPro" id="IPR001128">
    <property type="entry name" value="Cyt_P450"/>
</dbReference>
<dbReference type="Proteomes" id="UP000076798">
    <property type="component" value="Unassembled WGS sequence"/>
</dbReference>
<dbReference type="Pfam" id="PF00067">
    <property type="entry name" value="p450"/>
    <property type="match status" value="1"/>
</dbReference>
<keyword evidence="11" id="KW-1133">Transmembrane helix</keyword>
<evidence type="ECO:0000256" key="7">
    <source>
        <dbReference type="ARBA" id="ARBA00023004"/>
    </source>
</evidence>
<keyword evidence="8 10" id="KW-0503">Monooxygenase</keyword>
<dbReference type="CDD" id="cd11065">
    <property type="entry name" value="CYP64-like"/>
    <property type="match status" value="1"/>
</dbReference>
<dbReference type="InterPro" id="IPR002401">
    <property type="entry name" value="Cyt_P450_E_grp-I"/>
</dbReference>
<keyword evidence="11" id="KW-0472">Membrane</keyword>
<proteinExistence type="inferred from homology"/>
<dbReference type="InterPro" id="IPR050364">
    <property type="entry name" value="Cytochrome_P450_fung"/>
</dbReference>
<keyword evidence="11" id="KW-0812">Transmembrane</keyword>
<dbReference type="STRING" id="1314776.A0A166CAW7"/>
<sequence>MPPSLSKPLGLPSSWMPNYAQLCLGVLLFVSIGLWHKRNSRASRLPPGPRGSLLFGIREKVLKSKNVWKQYADWARVYGPVVYFKSGQVDFIVLNDLKSIHDLLEKRLRIYSDRPPSVMFGDLVGQDMSFFRISSQHPRFPLYRKLSSDELGSRGMKDHYAGLESCTKLFLQNLLRDPGNLKKHLRLHSGGAILKSAYGYTVQPENDYFIGLIEDYAKLSSTGLNPGMWLVDSYPFLRFLPRGFPGTKFLEFAEQRKAMRMQVMSEPTEWVKKEMEAGRAIPSFVSKQLSASEPLDEEGEDVVRYVANALYLAGADTTVAAMLTFFFIMVLYPDIQSQAQAEIDRIVGNDRLPEIGDKENLPYVNGLLKEILRFHPSAPLGLPHSVTEDDIYEGMLIPKGCNIVPNIWAVMHDPSLYPEPMKFDPFRHLSKTKGGPPPQPDPREIVFGFGRRVCPGMYFAEASLFLSISATLAVFNVEKARDEMGREITPVLEFTGRTVSRPEEFQCSIVPRSSAASDLIQLAC</sequence>
<dbReference type="OrthoDB" id="2789670at2759"/>
<evidence type="ECO:0000256" key="5">
    <source>
        <dbReference type="ARBA" id="ARBA00022723"/>
    </source>
</evidence>
<dbReference type="EMBL" id="KV428087">
    <property type="protein sequence ID" value="KZT37267.1"/>
    <property type="molecule type" value="Genomic_DNA"/>
</dbReference>
<dbReference type="Gene3D" id="1.10.630.10">
    <property type="entry name" value="Cytochrome P450"/>
    <property type="match status" value="1"/>
</dbReference>
<protein>
    <submittedName>
        <fullName evidence="12">Cytochrome P450</fullName>
    </submittedName>
</protein>
<name>A0A166CAW7_9AGAM</name>
<evidence type="ECO:0000256" key="2">
    <source>
        <dbReference type="ARBA" id="ARBA00005179"/>
    </source>
</evidence>